<organism evidence="2 3">
    <name type="scientific">Catenulispora subtropica</name>
    <dbReference type="NCBI Taxonomy" id="450798"/>
    <lineage>
        <taxon>Bacteria</taxon>
        <taxon>Bacillati</taxon>
        <taxon>Actinomycetota</taxon>
        <taxon>Actinomycetes</taxon>
        <taxon>Catenulisporales</taxon>
        <taxon>Catenulisporaceae</taxon>
        <taxon>Catenulispora</taxon>
    </lineage>
</organism>
<accession>A0ABP5E4Z2</accession>
<evidence type="ECO:0000313" key="2">
    <source>
        <dbReference type="EMBL" id="GAA1991733.1"/>
    </source>
</evidence>
<feature type="region of interest" description="Disordered" evidence="1">
    <location>
        <begin position="214"/>
        <end position="265"/>
    </location>
</feature>
<reference evidence="3" key="1">
    <citation type="journal article" date="2019" name="Int. J. Syst. Evol. Microbiol.">
        <title>The Global Catalogue of Microorganisms (GCM) 10K type strain sequencing project: providing services to taxonomists for standard genome sequencing and annotation.</title>
        <authorList>
            <consortium name="The Broad Institute Genomics Platform"/>
            <consortium name="The Broad Institute Genome Sequencing Center for Infectious Disease"/>
            <person name="Wu L."/>
            <person name="Ma J."/>
        </authorList>
    </citation>
    <scope>NUCLEOTIDE SEQUENCE [LARGE SCALE GENOMIC DNA]</scope>
    <source>
        <strain evidence="3">JCM 16013</strain>
    </source>
</reference>
<sequence>MEALTSPVWVTQSTAVRDPAAADPAPGPARVLRLLDAARPADVAGVLRAMAPEALAEAVGAIALPLAPAVVAAVLGERPSVAREVLACRLVQQPECVPVRTMGLPEYRRALDDAAADDYRDVTVSRLRTLALDALRSGTLTAGQVVEHTRPAVLTVTLGVCTPEEYVQPGARRATGDVRVLVRGLLAAKLGEDQERWSTMLDASGGFGGTLGELLDACGGPDGSAGSAGSAGPERPDRPDPSGADAPGGFRRFFGSPRTDHNPQSLLLGLAPRDVAGRYLAALHDVPKPVPPGPPQLRWGWLLTSGPLTRPLVDHVLDRGLPAQRRWLARNELCPDSALERAGAGSAQELLLRRVAPPRFRRAAFRAFERDPAQVRTWAQNLAGDRLDQLLDLVWDMTDDPVTLRQVVLAVSGRVTTAALVCAYGALASAVGPEPVWALELQRTGSLEQALPAVRASQLTGTADPLVDAARQVPRRHWLDAVSDQDHRYQALRTDAELDRAGHFPREALVAAHLDGRPERWREVVRRLAGGAAGPVEAVIREVAEAVPERGQVVELAAAGR</sequence>
<dbReference type="RefSeq" id="WP_344660895.1">
    <property type="nucleotide sequence ID" value="NZ_BAAAQM010000046.1"/>
</dbReference>
<protein>
    <submittedName>
        <fullName evidence="2">Uncharacterized protein</fullName>
    </submittedName>
</protein>
<dbReference type="EMBL" id="BAAAQM010000046">
    <property type="protein sequence ID" value="GAA1991733.1"/>
    <property type="molecule type" value="Genomic_DNA"/>
</dbReference>
<gene>
    <name evidence="2" type="ORF">GCM10009838_64110</name>
</gene>
<evidence type="ECO:0000256" key="1">
    <source>
        <dbReference type="SAM" id="MobiDB-lite"/>
    </source>
</evidence>
<keyword evidence="3" id="KW-1185">Reference proteome</keyword>
<comment type="caution">
    <text evidence="2">The sequence shown here is derived from an EMBL/GenBank/DDBJ whole genome shotgun (WGS) entry which is preliminary data.</text>
</comment>
<proteinExistence type="predicted"/>
<name>A0ABP5E4Z2_9ACTN</name>
<feature type="compositionally biased region" description="Low complexity" evidence="1">
    <location>
        <begin position="224"/>
        <end position="233"/>
    </location>
</feature>
<dbReference type="Proteomes" id="UP001499854">
    <property type="component" value="Unassembled WGS sequence"/>
</dbReference>
<evidence type="ECO:0000313" key="3">
    <source>
        <dbReference type="Proteomes" id="UP001499854"/>
    </source>
</evidence>